<reference evidence="3" key="1">
    <citation type="journal article" date="2019" name="Int. J. Syst. Evol. Microbiol.">
        <title>The Global Catalogue of Microorganisms (GCM) 10K type strain sequencing project: providing services to taxonomists for standard genome sequencing and annotation.</title>
        <authorList>
            <consortium name="The Broad Institute Genomics Platform"/>
            <consortium name="The Broad Institute Genome Sequencing Center for Infectious Disease"/>
            <person name="Wu L."/>
            <person name="Ma J."/>
        </authorList>
    </citation>
    <scope>NUCLEOTIDE SEQUENCE [LARGE SCALE GENOMIC DNA]</scope>
    <source>
        <strain evidence="3">KCTC 62164</strain>
    </source>
</reference>
<dbReference type="RefSeq" id="WP_194214435.1">
    <property type="nucleotide sequence ID" value="NZ_CP061205.1"/>
</dbReference>
<protein>
    <submittedName>
        <fullName evidence="2">FkbM family methyltransferase</fullName>
    </submittedName>
</protein>
<dbReference type="PANTHER" id="PTHR34203">
    <property type="entry name" value="METHYLTRANSFERASE, FKBM FAMILY PROTEIN"/>
    <property type="match status" value="1"/>
</dbReference>
<dbReference type="InterPro" id="IPR006342">
    <property type="entry name" value="FkbM_mtfrase"/>
</dbReference>
<dbReference type="Gene3D" id="3.40.50.150">
    <property type="entry name" value="Vaccinia Virus protein VP39"/>
    <property type="match status" value="1"/>
</dbReference>
<evidence type="ECO:0000259" key="1">
    <source>
        <dbReference type="Pfam" id="PF05050"/>
    </source>
</evidence>
<proteinExistence type="predicted"/>
<dbReference type="NCBIfam" id="TIGR01444">
    <property type="entry name" value="fkbM_fam"/>
    <property type="match status" value="1"/>
</dbReference>
<evidence type="ECO:0000313" key="3">
    <source>
        <dbReference type="Proteomes" id="UP001595444"/>
    </source>
</evidence>
<gene>
    <name evidence="2" type="ORF">ACFOKA_17740</name>
</gene>
<dbReference type="PANTHER" id="PTHR34203:SF15">
    <property type="entry name" value="SLL1173 PROTEIN"/>
    <property type="match status" value="1"/>
</dbReference>
<dbReference type="GO" id="GO:0008168">
    <property type="term" value="F:methyltransferase activity"/>
    <property type="evidence" value="ECO:0007669"/>
    <property type="project" value="UniProtKB-KW"/>
</dbReference>
<keyword evidence="3" id="KW-1185">Reference proteome</keyword>
<dbReference type="Pfam" id="PF05050">
    <property type="entry name" value="Methyltransf_21"/>
    <property type="match status" value="1"/>
</dbReference>
<keyword evidence="2" id="KW-0808">Transferase</keyword>
<dbReference type="InterPro" id="IPR052514">
    <property type="entry name" value="SAM-dependent_MTase"/>
</dbReference>
<dbReference type="GO" id="GO:0032259">
    <property type="term" value="P:methylation"/>
    <property type="evidence" value="ECO:0007669"/>
    <property type="project" value="UniProtKB-KW"/>
</dbReference>
<dbReference type="Proteomes" id="UP001595444">
    <property type="component" value="Unassembled WGS sequence"/>
</dbReference>
<feature type="domain" description="Methyltransferase FkbM" evidence="1">
    <location>
        <begin position="141"/>
        <end position="302"/>
    </location>
</feature>
<sequence length="354" mass="39419">MRQASTELTSLSALKSATCVYLYEVNNYTVLLAGFLQQAGVKVGGFVQEKGIGAKLETQQTPILGFADYKAIWHADTHPLLFSEKLVINKTAPYSHMEQMGISTFWDPYPLMAPFKEAKEWFYIANTIRHYGNPKAGVFFDIGSNRGGATTIALEHYHRIIGIEANPVMQKLYQSLFADHHHVQLVPCAVGSAEQRGPQKFYIDVSESAGGSSLYAEYTERHIVNTIDEIDVTVKTLADICNETGLFPTFIKVDVEGSEPDVLLASLAIITEHQPVILFECWSDSWHKGVRDLYLALNQRGYTLYCTVAGASVWDVFEYGYTLDYVTNVVCLPQGSALPAFPQNPLTLLPDLKF</sequence>
<dbReference type="InterPro" id="IPR029063">
    <property type="entry name" value="SAM-dependent_MTases_sf"/>
</dbReference>
<dbReference type="SUPFAM" id="SSF53335">
    <property type="entry name" value="S-adenosyl-L-methionine-dependent methyltransferases"/>
    <property type="match status" value="1"/>
</dbReference>
<evidence type="ECO:0000313" key="2">
    <source>
        <dbReference type="EMBL" id="MFC3053746.1"/>
    </source>
</evidence>
<dbReference type="EMBL" id="JBHRSL010000028">
    <property type="protein sequence ID" value="MFC3053746.1"/>
    <property type="molecule type" value="Genomic_DNA"/>
</dbReference>
<name>A0ABV7DA19_9PROT</name>
<keyword evidence="2" id="KW-0489">Methyltransferase</keyword>
<organism evidence="2 3">
    <name type="scientific">Kordiimonas pumila</name>
    <dbReference type="NCBI Taxonomy" id="2161677"/>
    <lineage>
        <taxon>Bacteria</taxon>
        <taxon>Pseudomonadati</taxon>
        <taxon>Pseudomonadota</taxon>
        <taxon>Alphaproteobacteria</taxon>
        <taxon>Kordiimonadales</taxon>
        <taxon>Kordiimonadaceae</taxon>
        <taxon>Kordiimonas</taxon>
    </lineage>
</organism>
<comment type="caution">
    <text evidence="2">The sequence shown here is derived from an EMBL/GenBank/DDBJ whole genome shotgun (WGS) entry which is preliminary data.</text>
</comment>
<accession>A0ABV7DA19</accession>